<dbReference type="AlphaFoldDB" id="A0A1I8PKP6"/>
<protein>
    <recommendedName>
        <fullName evidence="3">PH domain-containing protein</fullName>
    </recommendedName>
</protein>
<dbReference type="InterPro" id="IPR011993">
    <property type="entry name" value="PH-like_dom_sf"/>
</dbReference>
<evidence type="ECO:0000259" key="3">
    <source>
        <dbReference type="PROSITE" id="PS50003"/>
    </source>
</evidence>
<gene>
    <name evidence="4" type="primary">106082996</name>
</gene>
<keyword evidence="5" id="KW-1185">Reference proteome</keyword>
<feature type="region of interest" description="Disordered" evidence="2">
    <location>
        <begin position="281"/>
        <end position="337"/>
    </location>
</feature>
<feature type="coiled-coil region" evidence="1">
    <location>
        <begin position="674"/>
        <end position="708"/>
    </location>
</feature>
<feature type="compositionally biased region" description="Polar residues" evidence="2">
    <location>
        <begin position="886"/>
        <end position="914"/>
    </location>
</feature>
<evidence type="ECO:0000313" key="5">
    <source>
        <dbReference type="Proteomes" id="UP000095300"/>
    </source>
</evidence>
<dbReference type="InterPro" id="IPR001849">
    <property type="entry name" value="PH_domain"/>
</dbReference>
<feature type="domain" description="PH" evidence="3">
    <location>
        <begin position="1015"/>
        <end position="1117"/>
    </location>
</feature>
<proteinExistence type="predicted"/>
<dbReference type="InterPro" id="IPR000253">
    <property type="entry name" value="FHA_dom"/>
</dbReference>
<feature type="compositionally biased region" description="Polar residues" evidence="2">
    <location>
        <begin position="316"/>
        <end position="337"/>
    </location>
</feature>
<feature type="region of interest" description="Disordered" evidence="2">
    <location>
        <begin position="859"/>
        <end position="970"/>
    </location>
</feature>
<evidence type="ECO:0000313" key="4">
    <source>
        <dbReference type="EnsemblMetazoa" id="SCAU008988-PA"/>
    </source>
</evidence>
<dbReference type="Gene3D" id="2.60.200.20">
    <property type="match status" value="1"/>
</dbReference>
<dbReference type="Proteomes" id="UP000095300">
    <property type="component" value="Unassembled WGS sequence"/>
</dbReference>
<keyword evidence="1" id="KW-0175">Coiled coil</keyword>
<sequence>MSLSKKDPSLRVAANDPHLVSLGGGRLSTAVTIHNIPVGDTTIGSSIDSNISLSGSGVKPLHCTIYRSEENQVTLVPEREARILIDGQLVRLEVDLKQGAMITLGDSYYLRYNNPAEAQRMRTAMGDSWDEFENDEAAILERFYENNINPNLRSPEESRCNERKALDLKPLDINGWQCPKVFAADLVTVNMPAKDVLGQKYANFAKNLAENHRKDKNVNTKNNDGLYVNIPQLKSLTDSCELLSKVQNTSTPQKSKSEVHAFDSKDYLEDMLKICTEYSDRQDRSGGSLSSSPIVQNRIKTNGSLPREKKSPFYQEFNTSGEGNNNLQASPIGKTKSSGYENVRIVGQNRIEVESTSKSCSSGYENVKFVPQSPRTKIRTNCLSPKKDDNYEDRIRTFEEQFQREIQAIEYSSRNGPRVTALSANSTPVPKRTNKNINNLTIDIKSLVSPQNSPKMNKKPAPAPRSIIKPATSPPIVGSLPNLYRNSEKLHIEREDLLRRLRSLKEEISMLQQQDNEALIEMDVENALVLGELQSLNESKNKLEQEYKVLQQRIHRLEAQRNATRVMEENQQAKLKQSIEMKQDQVQKLKDMLKQKPNNKCLKEELDNLRESLDNDRKAFEDLEFQYLEGESEWHAQRDELHTEEIKLLKLIEETKLGIVSLENQENNSASESQKNLRKRLVSLLNDLQDCEKKFQELEQKLATKINVNKSGDSTSSLSIMSQSLFGSTEILCPKANHEDMMSKSFNENMIYNNKIEMPKNSLQIVVTANNNGRVVSQEFVGRGSCVSSKEASDKIFDSIREIERNRKLLTSKQGQKALEEERRKIEEILSKLGSGTQTRQQHIQFLNTADEVQTTFRENKENQTHKQNSKIAYEKQTSEPPFAVQQMSHQHLFEKQNSAPSHAQRPLSESNSEAGEDFMLSTKRKSINEPSTRTQSPASPRSLSIEKRCSSGLSNETSSRADSCLSSEGRKMMAKHQRPLTRYLPIFAHDLDLRRHIESAGHQISMCPHVFIDAYTCRGYLHKLGSTFHTWSKRWFVLDRQRKALIYYSDKSERKPRGGAYFSSIDEVYMDHLNASKSSRPHCTFIVKTKKRKYYLQAASDAASRIWIDAIITGAQGNVDY</sequence>
<organism evidence="4 5">
    <name type="scientific">Stomoxys calcitrans</name>
    <name type="common">Stable fly</name>
    <name type="synonym">Conops calcitrans</name>
    <dbReference type="NCBI Taxonomy" id="35570"/>
    <lineage>
        <taxon>Eukaryota</taxon>
        <taxon>Metazoa</taxon>
        <taxon>Ecdysozoa</taxon>
        <taxon>Arthropoda</taxon>
        <taxon>Hexapoda</taxon>
        <taxon>Insecta</taxon>
        <taxon>Pterygota</taxon>
        <taxon>Neoptera</taxon>
        <taxon>Endopterygota</taxon>
        <taxon>Diptera</taxon>
        <taxon>Brachycera</taxon>
        <taxon>Muscomorpha</taxon>
        <taxon>Muscoidea</taxon>
        <taxon>Muscidae</taxon>
        <taxon>Stomoxys</taxon>
    </lineage>
</organism>
<dbReference type="SUPFAM" id="SSF49879">
    <property type="entry name" value="SMAD/FHA domain"/>
    <property type="match status" value="1"/>
</dbReference>
<dbReference type="InterPro" id="IPR052212">
    <property type="entry name" value="PH-like_domain"/>
</dbReference>
<feature type="region of interest" description="Disordered" evidence="2">
    <location>
        <begin position="449"/>
        <end position="472"/>
    </location>
</feature>
<dbReference type="EnsemblMetazoa" id="SCAU008988-RA">
    <property type="protein sequence ID" value="SCAU008988-PA"/>
    <property type="gene ID" value="SCAU008988"/>
</dbReference>
<feature type="compositionally biased region" description="Polar residues" evidence="2">
    <location>
        <begin position="952"/>
        <end position="967"/>
    </location>
</feature>
<dbReference type="PROSITE" id="PS50003">
    <property type="entry name" value="PH_DOMAIN"/>
    <property type="match status" value="1"/>
</dbReference>
<dbReference type="Pfam" id="PF00169">
    <property type="entry name" value="PH"/>
    <property type="match status" value="1"/>
</dbReference>
<dbReference type="Gene3D" id="2.30.29.30">
    <property type="entry name" value="Pleckstrin-homology domain (PH domain)/Phosphotyrosine-binding domain (PTB)"/>
    <property type="match status" value="1"/>
</dbReference>
<dbReference type="VEuPathDB" id="VectorBase:SCAU008988"/>
<dbReference type="SMART" id="SM00233">
    <property type="entry name" value="PH"/>
    <property type="match status" value="1"/>
</dbReference>
<reference evidence="4" key="1">
    <citation type="submission" date="2020-05" db="UniProtKB">
        <authorList>
            <consortium name="EnsemblMetazoa"/>
        </authorList>
    </citation>
    <scope>IDENTIFICATION</scope>
    <source>
        <strain evidence="4">USDA</strain>
    </source>
</reference>
<name>A0A1I8PKP6_STOCA</name>
<dbReference type="PANTHER" id="PTHR12156">
    <property type="entry name" value="PLECKSTRIN HOMOLOGY-LIKE DOMAIN, FAMILY B, MEMBER 3"/>
    <property type="match status" value="1"/>
</dbReference>
<dbReference type="InterPro" id="IPR008984">
    <property type="entry name" value="SMAD_FHA_dom_sf"/>
</dbReference>
<dbReference type="SUPFAM" id="SSF50729">
    <property type="entry name" value="PH domain-like"/>
    <property type="match status" value="1"/>
</dbReference>
<dbReference type="OrthoDB" id="6020705at2759"/>
<evidence type="ECO:0000256" key="1">
    <source>
        <dbReference type="SAM" id="Coils"/>
    </source>
</evidence>
<dbReference type="PANTHER" id="PTHR12156:SF5">
    <property type="entry name" value="FI18040P1"/>
    <property type="match status" value="1"/>
</dbReference>
<evidence type="ECO:0000256" key="2">
    <source>
        <dbReference type="SAM" id="MobiDB-lite"/>
    </source>
</evidence>
<dbReference type="Pfam" id="PF00498">
    <property type="entry name" value="FHA"/>
    <property type="match status" value="1"/>
</dbReference>
<dbReference type="KEGG" id="scac:106082996"/>
<accession>A0A1I8PKP6</accession>
<feature type="coiled-coil region" evidence="1">
    <location>
        <begin position="487"/>
        <end position="626"/>
    </location>
</feature>
<feature type="compositionally biased region" description="Polar residues" evidence="2">
    <location>
        <begin position="285"/>
        <end position="304"/>
    </location>
</feature>
<feature type="compositionally biased region" description="Polar residues" evidence="2">
    <location>
        <begin position="929"/>
        <end position="943"/>
    </location>
</feature>